<name>A0ABP9RVU1_9GAMM</name>
<evidence type="ECO:0000313" key="2">
    <source>
        <dbReference type="Proteomes" id="UP001501600"/>
    </source>
</evidence>
<keyword evidence="2" id="KW-1185">Reference proteome</keyword>
<accession>A0ABP9RVU1</accession>
<evidence type="ECO:0000313" key="1">
    <source>
        <dbReference type="EMBL" id="GAA5188191.1"/>
    </source>
</evidence>
<sequence>MPNLPVPNHDTLRSWLEQSQIEYFLCGSCEGLHLPQLQEINGIYDAKIEIEGEFVYLSASIEIRPTGLMTAFAKMSELNSQYPTLKIFVEMVDDTLPRILLCHNLALTPGISPDQFHFFVSDCIEQMSQAAKEIEALNVVFYGEEEEPEQPSPPVQSAVIMH</sequence>
<proteinExistence type="predicted"/>
<reference evidence="2" key="1">
    <citation type="journal article" date="2019" name="Int. J. Syst. Evol. Microbiol.">
        <title>The Global Catalogue of Microorganisms (GCM) 10K type strain sequencing project: providing services to taxonomists for standard genome sequencing and annotation.</title>
        <authorList>
            <consortium name="The Broad Institute Genomics Platform"/>
            <consortium name="The Broad Institute Genome Sequencing Center for Infectious Disease"/>
            <person name="Wu L."/>
            <person name="Ma J."/>
        </authorList>
    </citation>
    <scope>NUCLEOTIDE SEQUENCE [LARGE SCALE GENOMIC DNA]</scope>
    <source>
        <strain evidence="2">JCM 18720</strain>
    </source>
</reference>
<dbReference type="Pfam" id="PF10722">
    <property type="entry name" value="YbjN"/>
    <property type="match status" value="1"/>
</dbReference>
<dbReference type="InterPro" id="IPR019660">
    <property type="entry name" value="Put_sensory_transdc_reg_YbjN"/>
</dbReference>
<comment type="caution">
    <text evidence="1">The sequence shown here is derived from an EMBL/GenBank/DDBJ whole genome shotgun (WGS) entry which is preliminary data.</text>
</comment>
<dbReference type="RefSeq" id="WP_345315702.1">
    <property type="nucleotide sequence ID" value="NZ_BAABLF010000005.1"/>
</dbReference>
<protein>
    <submittedName>
        <fullName evidence="1">YbjN domain-containing protein</fullName>
    </submittedName>
</protein>
<organism evidence="1 2">
    <name type="scientific">Ferrimonas gelatinilytica</name>
    <dbReference type="NCBI Taxonomy" id="1255257"/>
    <lineage>
        <taxon>Bacteria</taxon>
        <taxon>Pseudomonadati</taxon>
        <taxon>Pseudomonadota</taxon>
        <taxon>Gammaproteobacteria</taxon>
        <taxon>Alteromonadales</taxon>
        <taxon>Ferrimonadaceae</taxon>
        <taxon>Ferrimonas</taxon>
    </lineage>
</organism>
<dbReference type="EMBL" id="BAABLF010000005">
    <property type="protein sequence ID" value="GAA5188191.1"/>
    <property type="molecule type" value="Genomic_DNA"/>
</dbReference>
<dbReference type="Proteomes" id="UP001501600">
    <property type="component" value="Unassembled WGS sequence"/>
</dbReference>
<gene>
    <name evidence="1" type="ORF">GCM10025772_07510</name>
</gene>